<dbReference type="InterPro" id="IPR017896">
    <property type="entry name" value="4Fe4S_Fe-S-bd"/>
</dbReference>
<protein>
    <submittedName>
        <fullName evidence="5">Anaerobic sulfite reductase subunit A</fullName>
    </submittedName>
</protein>
<keyword evidence="6" id="KW-1185">Reference proteome</keyword>
<name>A0A1G6MIN6_9ACTN</name>
<feature type="domain" description="4Fe-4S ferredoxin-type" evidence="4">
    <location>
        <begin position="307"/>
        <end position="335"/>
    </location>
</feature>
<keyword evidence="2" id="KW-0408">Iron</keyword>
<evidence type="ECO:0000313" key="6">
    <source>
        <dbReference type="Proteomes" id="UP000198528"/>
    </source>
</evidence>
<dbReference type="Gene3D" id="1.10.1060.10">
    <property type="entry name" value="Alpha-helical ferredoxin"/>
    <property type="match status" value="1"/>
</dbReference>
<gene>
    <name evidence="5" type="ORF">SAMN04487824_12212</name>
</gene>
<dbReference type="Pfam" id="PF17179">
    <property type="entry name" value="Fer4_22"/>
    <property type="match status" value="1"/>
</dbReference>
<evidence type="ECO:0000256" key="1">
    <source>
        <dbReference type="ARBA" id="ARBA00022723"/>
    </source>
</evidence>
<dbReference type="Proteomes" id="UP000198528">
    <property type="component" value="Unassembled WGS sequence"/>
</dbReference>
<evidence type="ECO:0000313" key="5">
    <source>
        <dbReference type="EMBL" id="SDC55379.1"/>
    </source>
</evidence>
<dbReference type="InterPro" id="IPR017900">
    <property type="entry name" value="4Fe4S_Fe_S_CS"/>
</dbReference>
<evidence type="ECO:0000256" key="2">
    <source>
        <dbReference type="ARBA" id="ARBA00023004"/>
    </source>
</evidence>
<dbReference type="AlphaFoldDB" id="A0A1G6MIN6"/>
<proteinExistence type="predicted"/>
<evidence type="ECO:0000259" key="4">
    <source>
        <dbReference type="PROSITE" id="PS51379"/>
    </source>
</evidence>
<dbReference type="PROSITE" id="PS00198">
    <property type="entry name" value="4FE4S_FER_1"/>
    <property type="match status" value="2"/>
</dbReference>
<sequence>MGYVLKREGLDGALAALSKDYLLYAPVRKVGEGRFTDVDVVRYDFVTSASELELDAKSDYSFKELLTPLSKTLFYFTEDEVHEAGDLGAPGAPAQAADDRPVIVFLRACDLHAVRRLDQMYLGNGPTDTFYARIRDRVRFALIGCTQSFASCFCVDMGANVAPEGWLFSLETSGDGYLCAVADDSVKAAFAGAATAEKDVEPAHVTENEVRVRTPQSVPTSIYKDPLWDEYTNRCIRCGRCNIVCPTCTCFTMQDVFYTDNGRVGERRRVQASCMIDGYTNVAGGGQYRKAAGERMRFKVLHKVWDFRQRFGYDMCVGCGRCDDVCPEYISFAACVNKLTDACEREEAQDE</sequence>
<dbReference type="PANTHER" id="PTHR40447">
    <property type="entry name" value="ANAEROBIC SULFITE REDUCTASE SUBUNIT A"/>
    <property type="match status" value="1"/>
</dbReference>
<dbReference type="PANTHER" id="PTHR40447:SF1">
    <property type="entry name" value="ANAEROBIC SULFITE REDUCTASE SUBUNIT A"/>
    <property type="match status" value="1"/>
</dbReference>
<evidence type="ECO:0000256" key="3">
    <source>
        <dbReference type="ARBA" id="ARBA00023014"/>
    </source>
</evidence>
<organism evidence="5 6">
    <name type="scientific">Parafannyhessea umbonata</name>
    <dbReference type="NCBI Taxonomy" id="604330"/>
    <lineage>
        <taxon>Bacteria</taxon>
        <taxon>Bacillati</taxon>
        <taxon>Actinomycetota</taxon>
        <taxon>Coriobacteriia</taxon>
        <taxon>Coriobacteriales</taxon>
        <taxon>Atopobiaceae</taxon>
        <taxon>Parafannyhessea</taxon>
    </lineage>
</organism>
<dbReference type="EMBL" id="FMZL01000022">
    <property type="protein sequence ID" value="SDC55379.1"/>
    <property type="molecule type" value="Genomic_DNA"/>
</dbReference>
<dbReference type="NCBIfam" id="TIGR02910">
    <property type="entry name" value="sulfite_red_A"/>
    <property type="match status" value="1"/>
</dbReference>
<dbReference type="SUPFAM" id="SSF46548">
    <property type="entry name" value="alpha-helical ferredoxin"/>
    <property type="match status" value="1"/>
</dbReference>
<keyword evidence="3" id="KW-0411">Iron-sulfur</keyword>
<feature type="domain" description="4Fe-4S ferredoxin-type" evidence="4">
    <location>
        <begin position="224"/>
        <end position="256"/>
    </location>
</feature>
<reference evidence="6" key="1">
    <citation type="submission" date="2016-10" db="EMBL/GenBank/DDBJ databases">
        <authorList>
            <person name="Varghese N."/>
            <person name="Submissions S."/>
        </authorList>
    </citation>
    <scope>NUCLEOTIDE SEQUENCE [LARGE SCALE GENOMIC DNA]</scope>
    <source>
        <strain evidence="6">DSM 22619</strain>
    </source>
</reference>
<dbReference type="InterPro" id="IPR009051">
    <property type="entry name" value="Helical_ferredxn"/>
</dbReference>
<dbReference type="GO" id="GO:0046872">
    <property type="term" value="F:metal ion binding"/>
    <property type="evidence" value="ECO:0007669"/>
    <property type="project" value="UniProtKB-KW"/>
</dbReference>
<keyword evidence="1" id="KW-0479">Metal-binding</keyword>
<dbReference type="STRING" id="604330.SAMN04489857_1369"/>
<dbReference type="PROSITE" id="PS51379">
    <property type="entry name" value="4FE4S_FER_2"/>
    <property type="match status" value="2"/>
</dbReference>
<dbReference type="InterPro" id="IPR014259">
    <property type="entry name" value="Sulphite_reductase_A"/>
</dbReference>
<dbReference type="RefSeq" id="WP_090847346.1">
    <property type="nucleotide sequence ID" value="NZ_FMZL01000022.1"/>
</dbReference>
<dbReference type="GO" id="GO:0051536">
    <property type="term" value="F:iron-sulfur cluster binding"/>
    <property type="evidence" value="ECO:0007669"/>
    <property type="project" value="UniProtKB-KW"/>
</dbReference>
<accession>A0A1G6MIN6</accession>